<protein>
    <submittedName>
        <fullName evidence="1">Uncharacterized protein</fullName>
    </submittedName>
</protein>
<keyword evidence="2" id="KW-1185">Reference proteome</keyword>
<dbReference type="Proteomes" id="UP000094236">
    <property type="component" value="Unassembled WGS sequence"/>
</dbReference>
<dbReference type="EMBL" id="KV454011">
    <property type="protein sequence ID" value="ODV97784.1"/>
    <property type="molecule type" value="Genomic_DNA"/>
</dbReference>
<proteinExistence type="predicted"/>
<sequence length="57" mass="6346">MSGNNSKDAGVYEVNKVNIFDEVNSLERASNSEESALQIREKIDPHTGVKRGLKTRL</sequence>
<evidence type="ECO:0000313" key="2">
    <source>
        <dbReference type="Proteomes" id="UP000094236"/>
    </source>
</evidence>
<accession>A0A1E4U199</accession>
<name>A0A1E4U199_PACTA</name>
<organism evidence="1 2">
    <name type="scientific">Pachysolen tannophilus NRRL Y-2460</name>
    <dbReference type="NCBI Taxonomy" id="669874"/>
    <lineage>
        <taxon>Eukaryota</taxon>
        <taxon>Fungi</taxon>
        <taxon>Dikarya</taxon>
        <taxon>Ascomycota</taxon>
        <taxon>Saccharomycotina</taxon>
        <taxon>Pichiomycetes</taxon>
        <taxon>Pachysolenaceae</taxon>
        <taxon>Pachysolen</taxon>
    </lineage>
</organism>
<reference evidence="2" key="1">
    <citation type="submission" date="2016-05" db="EMBL/GenBank/DDBJ databases">
        <title>Comparative genomics of biotechnologically important yeasts.</title>
        <authorList>
            <consortium name="DOE Joint Genome Institute"/>
            <person name="Riley R."/>
            <person name="Haridas S."/>
            <person name="Wolfe K.H."/>
            <person name="Lopes M.R."/>
            <person name="Hittinger C.T."/>
            <person name="Goker M."/>
            <person name="Salamov A."/>
            <person name="Wisecaver J."/>
            <person name="Long T.M."/>
            <person name="Aerts A.L."/>
            <person name="Barry K."/>
            <person name="Choi C."/>
            <person name="Clum A."/>
            <person name="Coughlan A.Y."/>
            <person name="Deshpande S."/>
            <person name="Douglass A.P."/>
            <person name="Hanson S.J."/>
            <person name="Klenk H.-P."/>
            <person name="Labutti K."/>
            <person name="Lapidus A."/>
            <person name="Lindquist E."/>
            <person name="Lipzen A."/>
            <person name="Meier-Kolthoff J.P."/>
            <person name="Ohm R.A."/>
            <person name="Otillar R.P."/>
            <person name="Pangilinan J."/>
            <person name="Peng Y."/>
            <person name="Rokas A."/>
            <person name="Rosa C.A."/>
            <person name="Scheuner C."/>
            <person name="Sibirny A.A."/>
            <person name="Slot J.C."/>
            <person name="Stielow J.B."/>
            <person name="Sun H."/>
            <person name="Kurtzman C.P."/>
            <person name="Blackwell M."/>
            <person name="Grigoriev I.V."/>
            <person name="Jeffries T.W."/>
        </authorList>
    </citation>
    <scope>NUCLEOTIDE SEQUENCE [LARGE SCALE GENOMIC DNA]</scope>
    <source>
        <strain evidence="2">NRRL Y-2460</strain>
    </source>
</reference>
<gene>
    <name evidence="1" type="ORF">PACTADRAFT_47636</name>
</gene>
<feature type="non-terminal residue" evidence="1">
    <location>
        <position position="57"/>
    </location>
</feature>
<evidence type="ECO:0000313" key="1">
    <source>
        <dbReference type="EMBL" id="ODV97784.1"/>
    </source>
</evidence>
<dbReference type="AlphaFoldDB" id="A0A1E4U199"/>